<dbReference type="Proteomes" id="UP000073492">
    <property type="component" value="Unassembled WGS sequence"/>
</dbReference>
<proteinExistence type="predicted"/>
<keyword evidence="3" id="KW-1185">Reference proteome</keyword>
<reference evidence="2 3" key="1">
    <citation type="submission" date="2015-07" db="EMBL/GenBank/DDBJ databases">
        <title>Comparative genomics of the Sigatoka disease complex on banana suggests a link between parallel evolutionary changes in Pseudocercospora fijiensis and Pseudocercospora eumusae and increased virulence on the banana host.</title>
        <authorList>
            <person name="Chang T.-C."/>
            <person name="Salvucci A."/>
            <person name="Crous P.W."/>
            <person name="Stergiopoulos I."/>
        </authorList>
    </citation>
    <scope>NUCLEOTIDE SEQUENCE [LARGE SCALE GENOMIC DNA]</scope>
    <source>
        <strain evidence="2 3">CBS 116634</strain>
    </source>
</reference>
<gene>
    <name evidence="2" type="ORF">AC579_1389</name>
</gene>
<accession>A0A139IFU6</accession>
<dbReference type="AlphaFoldDB" id="A0A139IFU6"/>
<feature type="region of interest" description="Disordered" evidence="1">
    <location>
        <begin position="1"/>
        <end position="26"/>
    </location>
</feature>
<evidence type="ECO:0000256" key="1">
    <source>
        <dbReference type="SAM" id="MobiDB-lite"/>
    </source>
</evidence>
<comment type="caution">
    <text evidence="2">The sequence shown here is derived from an EMBL/GenBank/DDBJ whole genome shotgun (WGS) entry which is preliminary data.</text>
</comment>
<name>A0A139IFU6_9PEZI</name>
<organism evidence="2 3">
    <name type="scientific">Pseudocercospora musae</name>
    <dbReference type="NCBI Taxonomy" id="113226"/>
    <lineage>
        <taxon>Eukaryota</taxon>
        <taxon>Fungi</taxon>
        <taxon>Dikarya</taxon>
        <taxon>Ascomycota</taxon>
        <taxon>Pezizomycotina</taxon>
        <taxon>Dothideomycetes</taxon>
        <taxon>Dothideomycetidae</taxon>
        <taxon>Mycosphaerellales</taxon>
        <taxon>Mycosphaerellaceae</taxon>
        <taxon>Pseudocercospora</taxon>
    </lineage>
</organism>
<sequence length="77" mass="8693">MSEHGRKEEGHEGGWNEAKGPREEVCTKSKVTTHYHSQRFKLGKEVPAIRLPSASVLRVASEQRAVFFGTRQQRTAT</sequence>
<dbReference type="EMBL" id="LFZO01000112">
    <property type="protein sequence ID" value="KXT13559.1"/>
    <property type="molecule type" value="Genomic_DNA"/>
</dbReference>
<protein>
    <submittedName>
        <fullName evidence="2">Uncharacterized protein</fullName>
    </submittedName>
</protein>
<evidence type="ECO:0000313" key="3">
    <source>
        <dbReference type="Proteomes" id="UP000073492"/>
    </source>
</evidence>
<evidence type="ECO:0000313" key="2">
    <source>
        <dbReference type="EMBL" id="KXT13559.1"/>
    </source>
</evidence>